<reference evidence="2" key="1">
    <citation type="journal article" date="2019" name="Int. J. Syst. Evol. Microbiol.">
        <title>The Global Catalogue of Microorganisms (GCM) 10K type strain sequencing project: providing services to taxonomists for standard genome sequencing and annotation.</title>
        <authorList>
            <consortium name="The Broad Institute Genomics Platform"/>
            <consortium name="The Broad Institute Genome Sequencing Center for Infectious Disease"/>
            <person name="Wu L."/>
            <person name="Ma J."/>
        </authorList>
    </citation>
    <scope>NUCLEOTIDE SEQUENCE [LARGE SCALE GENOMIC DNA]</scope>
    <source>
        <strain evidence="2">KCTC 33576</strain>
    </source>
</reference>
<name>A0ABW5XAZ7_9MICO</name>
<gene>
    <name evidence="1" type="ORF">ACFSYH_03420</name>
</gene>
<sequence length="64" mass="7452">MATFVTFLNQSVESSDEHPRGEIPALICTSSERLDFYRNPELEKMTPKMAYDVRFLQKFSHNTP</sequence>
<evidence type="ECO:0000313" key="2">
    <source>
        <dbReference type="Proteomes" id="UP001597391"/>
    </source>
</evidence>
<dbReference type="EMBL" id="JBHUOP010000001">
    <property type="protein sequence ID" value="MFD2839615.1"/>
    <property type="molecule type" value="Genomic_DNA"/>
</dbReference>
<organism evidence="1 2">
    <name type="scientific">Populibacterium corticicola</name>
    <dbReference type="NCBI Taxonomy" id="1812826"/>
    <lineage>
        <taxon>Bacteria</taxon>
        <taxon>Bacillati</taxon>
        <taxon>Actinomycetota</taxon>
        <taxon>Actinomycetes</taxon>
        <taxon>Micrococcales</taxon>
        <taxon>Jonesiaceae</taxon>
        <taxon>Populibacterium</taxon>
    </lineage>
</organism>
<dbReference type="Proteomes" id="UP001597391">
    <property type="component" value="Unassembled WGS sequence"/>
</dbReference>
<accession>A0ABW5XAZ7</accession>
<protein>
    <submittedName>
        <fullName evidence="1">Uncharacterized protein</fullName>
    </submittedName>
</protein>
<evidence type="ECO:0000313" key="1">
    <source>
        <dbReference type="EMBL" id="MFD2839615.1"/>
    </source>
</evidence>
<keyword evidence="2" id="KW-1185">Reference proteome</keyword>
<proteinExistence type="predicted"/>
<dbReference type="RefSeq" id="WP_377465108.1">
    <property type="nucleotide sequence ID" value="NZ_JBHUOP010000001.1"/>
</dbReference>
<comment type="caution">
    <text evidence="1">The sequence shown here is derived from an EMBL/GenBank/DDBJ whole genome shotgun (WGS) entry which is preliminary data.</text>
</comment>